<proteinExistence type="predicted"/>
<keyword evidence="4 7" id="KW-0812">Transmembrane</keyword>
<feature type="non-terminal residue" evidence="8">
    <location>
        <position position="1"/>
    </location>
</feature>
<keyword evidence="6 7" id="KW-0472">Membrane</keyword>
<accession>A0A382BBD1</accession>
<dbReference type="SUPFAM" id="SSF57889">
    <property type="entry name" value="Cysteine-rich domain"/>
    <property type="match status" value="1"/>
</dbReference>
<feature type="transmembrane region" description="Helical" evidence="7">
    <location>
        <begin position="96"/>
        <end position="122"/>
    </location>
</feature>
<evidence type="ECO:0008006" key="9">
    <source>
        <dbReference type="Google" id="ProtNLM"/>
    </source>
</evidence>
<dbReference type="EMBL" id="UINC01028836">
    <property type="protein sequence ID" value="SVB10543.1"/>
    <property type="molecule type" value="Genomic_DNA"/>
</dbReference>
<dbReference type="PANTHER" id="PTHR30462:SF3">
    <property type="entry name" value="INTERMEMBRANE TRANSPORT PROTEIN PQIA"/>
    <property type="match status" value="1"/>
</dbReference>
<dbReference type="PANTHER" id="PTHR30462">
    <property type="entry name" value="INTERMEMBRANE TRANSPORT PROTEIN PQIB-RELATED"/>
    <property type="match status" value="1"/>
</dbReference>
<dbReference type="InterPro" id="IPR007498">
    <property type="entry name" value="PqiA-like"/>
</dbReference>
<keyword evidence="3" id="KW-0997">Cell inner membrane</keyword>
<reference evidence="8" key="1">
    <citation type="submission" date="2018-05" db="EMBL/GenBank/DDBJ databases">
        <authorList>
            <person name="Lanie J.A."/>
            <person name="Ng W.-L."/>
            <person name="Kazmierczak K.M."/>
            <person name="Andrzejewski T.M."/>
            <person name="Davidsen T.M."/>
            <person name="Wayne K.J."/>
            <person name="Tettelin H."/>
            <person name="Glass J.I."/>
            <person name="Rusch D."/>
            <person name="Podicherti R."/>
            <person name="Tsui H.-C.T."/>
            <person name="Winkler M.E."/>
        </authorList>
    </citation>
    <scope>NUCLEOTIDE SEQUENCE</scope>
</reference>
<keyword evidence="2" id="KW-1003">Cell membrane</keyword>
<evidence type="ECO:0000256" key="7">
    <source>
        <dbReference type="SAM" id="Phobius"/>
    </source>
</evidence>
<keyword evidence="5 7" id="KW-1133">Transmembrane helix</keyword>
<name>A0A382BBD1_9ZZZZ</name>
<comment type="subcellular location">
    <subcellularLocation>
        <location evidence="1">Cell inner membrane</location>
    </subcellularLocation>
</comment>
<evidence type="ECO:0000256" key="6">
    <source>
        <dbReference type="ARBA" id="ARBA00023136"/>
    </source>
</evidence>
<evidence type="ECO:0000256" key="3">
    <source>
        <dbReference type="ARBA" id="ARBA00022519"/>
    </source>
</evidence>
<organism evidence="8">
    <name type="scientific">marine metagenome</name>
    <dbReference type="NCBI Taxonomy" id="408172"/>
    <lineage>
        <taxon>unclassified sequences</taxon>
        <taxon>metagenomes</taxon>
        <taxon>ecological metagenomes</taxon>
    </lineage>
</organism>
<gene>
    <name evidence="8" type="ORF">METZ01_LOCUS163397</name>
</gene>
<dbReference type="Pfam" id="PF04403">
    <property type="entry name" value="PqiA"/>
    <property type="match status" value="1"/>
</dbReference>
<dbReference type="AlphaFoldDB" id="A0A382BBD1"/>
<protein>
    <recommendedName>
        <fullName evidence="9">Paraquat-inducible protein A</fullName>
    </recommendedName>
</protein>
<evidence type="ECO:0000256" key="1">
    <source>
        <dbReference type="ARBA" id="ARBA00004533"/>
    </source>
</evidence>
<feature type="transmembrane region" description="Helical" evidence="7">
    <location>
        <begin position="142"/>
        <end position="169"/>
    </location>
</feature>
<sequence>LRGTGQELTTIDPDSQILHCHICDGLQLQGHNCRRCGVAIHHRVENSIQRTWALLCAAAIMLIPANIYPVMTIKKLGKGQPDTIISGIISLMEAGLYGLGLIVLFASIVVPFAKLVTVGYLLRSVQSGSTWRPRDRTMLYRVTEAIGSWSMVDVFLVALLAGLVSLGILANVTPGIGASFFGAAVILTMFAAQQFDPRLIWDRAPEGEV</sequence>
<dbReference type="InterPro" id="IPR046349">
    <property type="entry name" value="C1-like_sf"/>
</dbReference>
<evidence type="ECO:0000256" key="5">
    <source>
        <dbReference type="ARBA" id="ARBA00022989"/>
    </source>
</evidence>
<dbReference type="GO" id="GO:0005886">
    <property type="term" value="C:plasma membrane"/>
    <property type="evidence" value="ECO:0007669"/>
    <property type="project" value="UniProtKB-SubCell"/>
</dbReference>
<feature type="transmembrane region" description="Helical" evidence="7">
    <location>
        <begin position="175"/>
        <end position="192"/>
    </location>
</feature>
<feature type="transmembrane region" description="Helical" evidence="7">
    <location>
        <begin position="52"/>
        <end position="71"/>
    </location>
</feature>
<dbReference type="InterPro" id="IPR051800">
    <property type="entry name" value="PqiA-PqiB_transport"/>
</dbReference>
<evidence type="ECO:0000256" key="4">
    <source>
        <dbReference type="ARBA" id="ARBA00022692"/>
    </source>
</evidence>
<evidence type="ECO:0000313" key="8">
    <source>
        <dbReference type="EMBL" id="SVB10543.1"/>
    </source>
</evidence>
<evidence type="ECO:0000256" key="2">
    <source>
        <dbReference type="ARBA" id="ARBA00022475"/>
    </source>
</evidence>